<organism evidence="3 4">
    <name type="scientific">Corynespora cassiicola Philippines</name>
    <dbReference type="NCBI Taxonomy" id="1448308"/>
    <lineage>
        <taxon>Eukaryota</taxon>
        <taxon>Fungi</taxon>
        <taxon>Dikarya</taxon>
        <taxon>Ascomycota</taxon>
        <taxon>Pezizomycotina</taxon>
        <taxon>Dothideomycetes</taxon>
        <taxon>Pleosporomycetidae</taxon>
        <taxon>Pleosporales</taxon>
        <taxon>Corynesporascaceae</taxon>
        <taxon>Corynespora</taxon>
    </lineage>
</organism>
<reference evidence="3 4" key="1">
    <citation type="journal article" date="2018" name="Front. Microbiol.">
        <title>Genome-Wide Analysis of Corynespora cassiicola Leaf Fall Disease Putative Effectors.</title>
        <authorList>
            <person name="Lopez D."/>
            <person name="Ribeiro S."/>
            <person name="Label P."/>
            <person name="Fumanal B."/>
            <person name="Venisse J.S."/>
            <person name="Kohler A."/>
            <person name="de Oliveira R.R."/>
            <person name="Labutti K."/>
            <person name="Lipzen A."/>
            <person name="Lail K."/>
            <person name="Bauer D."/>
            <person name="Ohm R.A."/>
            <person name="Barry K.W."/>
            <person name="Spatafora J."/>
            <person name="Grigoriev I.V."/>
            <person name="Martin F.M."/>
            <person name="Pujade-Renaud V."/>
        </authorList>
    </citation>
    <scope>NUCLEOTIDE SEQUENCE [LARGE SCALE GENOMIC DNA]</scope>
    <source>
        <strain evidence="3 4">Philippines</strain>
    </source>
</reference>
<sequence>MKFIVALLLVPTSLAFWRLPCSTLGVFRIDPIVSPGQASQHAHTLHGSQRVGFQNSYEELISSNCTSCAVKQDMSVYWAPALMFAQPNGTIEMVPQLGGMTIYYFLFAQNILPFPEGFRMIAGDTNRRNLTIRVPDLPLSEWGPKEKIQVSLAQKAIGYNCLNYSSTGEGALKRHYLPNRSTISRCIDGIRLEIMFPSCWDGVHLDSHDHKAHLAYPDKVQEGDCPEGFRSRIPALYYETVWNTSTFDGVEGKFLLSNGDYSGTSYHGDFLNGWVTDTLKEAINECRNQSGLVEDCATFDLQSALDRAQCSFQPPVQLLGENCEGPRQGMCGNISI</sequence>
<dbReference type="Proteomes" id="UP000240883">
    <property type="component" value="Unassembled WGS sequence"/>
</dbReference>
<dbReference type="PANTHER" id="PTHR43662:SF7">
    <property type="entry name" value="DUF1996 DOMAIN-CONTAINING PROTEIN"/>
    <property type="match status" value="1"/>
</dbReference>
<accession>A0A2T2N1I8</accession>
<proteinExistence type="predicted"/>
<dbReference type="STRING" id="1448308.A0A2T2N1I8"/>
<dbReference type="EMBL" id="KZ678180">
    <property type="protein sequence ID" value="PSN58908.1"/>
    <property type="molecule type" value="Genomic_DNA"/>
</dbReference>
<dbReference type="AlphaFoldDB" id="A0A2T2N1I8"/>
<evidence type="ECO:0000313" key="3">
    <source>
        <dbReference type="EMBL" id="PSN58908.1"/>
    </source>
</evidence>
<evidence type="ECO:0000313" key="4">
    <source>
        <dbReference type="Proteomes" id="UP000240883"/>
    </source>
</evidence>
<feature type="chain" id="PRO_5015624569" description="DUF1996 domain-containing protein" evidence="1">
    <location>
        <begin position="16"/>
        <end position="336"/>
    </location>
</feature>
<dbReference type="Pfam" id="PF09362">
    <property type="entry name" value="DUF1996"/>
    <property type="match status" value="1"/>
</dbReference>
<protein>
    <recommendedName>
        <fullName evidence="2">DUF1996 domain-containing protein</fullName>
    </recommendedName>
</protein>
<dbReference type="OrthoDB" id="74764at2759"/>
<gene>
    <name evidence="3" type="ORF">BS50DRAFT_509550</name>
</gene>
<dbReference type="PANTHER" id="PTHR43662">
    <property type="match status" value="1"/>
</dbReference>
<keyword evidence="4" id="KW-1185">Reference proteome</keyword>
<keyword evidence="1" id="KW-0732">Signal</keyword>
<dbReference type="InterPro" id="IPR018535">
    <property type="entry name" value="DUF1996"/>
</dbReference>
<evidence type="ECO:0000256" key="1">
    <source>
        <dbReference type="SAM" id="SignalP"/>
    </source>
</evidence>
<name>A0A2T2N1I8_CORCC</name>
<feature type="domain" description="DUF1996" evidence="2">
    <location>
        <begin position="30"/>
        <end position="274"/>
    </location>
</feature>
<evidence type="ECO:0000259" key="2">
    <source>
        <dbReference type="Pfam" id="PF09362"/>
    </source>
</evidence>
<feature type="signal peptide" evidence="1">
    <location>
        <begin position="1"/>
        <end position="15"/>
    </location>
</feature>